<evidence type="ECO:0000313" key="1">
    <source>
        <dbReference type="EMBL" id="XUY36799.1"/>
    </source>
</evidence>
<organism evidence="1 2">
    <name type="scientific">Leishmania panamensis</name>
    <dbReference type="NCBI Taxonomy" id="5679"/>
    <lineage>
        <taxon>Eukaryota</taxon>
        <taxon>Discoba</taxon>
        <taxon>Euglenozoa</taxon>
        <taxon>Kinetoplastea</taxon>
        <taxon>Metakinetoplastina</taxon>
        <taxon>Trypanosomatida</taxon>
        <taxon>Trypanosomatidae</taxon>
        <taxon>Leishmaniinae</taxon>
        <taxon>Leishmania</taxon>
        <taxon>Leishmania guyanensis species complex</taxon>
    </lineage>
</organism>
<proteinExistence type="predicted"/>
<name>A0AC62A4W8_LEIPA</name>
<dbReference type="EMBL" id="CP009403">
    <property type="protein sequence ID" value="XUY36799.1"/>
    <property type="molecule type" value="Genomic_DNA"/>
</dbReference>
<protein>
    <submittedName>
        <fullName evidence="1">Uncharacterized protein</fullName>
    </submittedName>
</protein>
<sequence>MDPTTAVYVRQHYLASTTHSVAQVLCDMEGDLLRHPRQCRTGELAAPEAMRASVDTTLPLQLLLSSFTTTSLSANPGGESKISSKLASSSLPAQDAAGSERATAAASQAAASDLSHCLRPVDAVFASKDDAAKADICRCIALHCERALTGLGLVESWGGRLRWAHVAPDGDGGGERLGVALALDAFRCWQRVVLPLLQRIRDPASRGLTADTATAETLFDYLVKRPAAVAVPRSDASSPLAPAFTCEEAAYWCFALLRGYCQDFPETVWTSILRAAQDAAAQQSSSNAVCLPPLPGEALLLRSFIAHLACSETNTACVTSAPALGQAKCGAIIASHMSSAVAAARARAEFWVWVEVELLQRTFADTKVSDSSLSALLCRRVLGCTDAAVHSHARSVLHVVLVLGGSTSRHRRIRCTTDAVSVERADTHMK</sequence>
<evidence type="ECO:0000313" key="2">
    <source>
        <dbReference type="Proteomes" id="UP000063063"/>
    </source>
</evidence>
<dbReference type="Proteomes" id="UP000063063">
    <property type="component" value="Chromosome 34"/>
</dbReference>
<accession>A0AC62A4W8</accession>
<reference evidence="1 2" key="1">
    <citation type="journal article" date="2015" name="Sci. Rep.">
        <title>The genome of Leishmania panamensis: insights into genomics of the L. (Viannia) subgenus.</title>
        <authorList>
            <person name="Llanes A."/>
            <person name="Restrepo C.M."/>
            <person name="Vecchio G.D."/>
            <person name="Anguizola F.J."/>
            <person name="Lleonart R."/>
        </authorList>
    </citation>
    <scope>NUCLEOTIDE SEQUENCE [LARGE SCALE GENOMIC DNA]</scope>
    <source>
        <strain evidence="1 2">MHOM/PA/94/PSC-1</strain>
    </source>
</reference>
<gene>
    <name evidence="1" type="ORF">LPMP_3420350</name>
</gene>
<keyword evidence="2" id="KW-1185">Reference proteome</keyword>